<evidence type="ECO:0000259" key="1">
    <source>
        <dbReference type="Pfam" id="PF01345"/>
    </source>
</evidence>
<dbReference type="EMBL" id="SJPK01000011">
    <property type="protein sequence ID" value="TWT59274.1"/>
    <property type="molecule type" value="Genomic_DNA"/>
</dbReference>
<dbReference type="PANTHER" id="PTHR34819:SF3">
    <property type="entry name" value="CELL SURFACE PROTEIN"/>
    <property type="match status" value="1"/>
</dbReference>
<gene>
    <name evidence="2" type="ORF">CA85_39700</name>
</gene>
<dbReference type="OrthoDB" id="252486at2"/>
<dbReference type="Proteomes" id="UP000318053">
    <property type="component" value="Unassembled WGS sequence"/>
</dbReference>
<dbReference type="AlphaFoldDB" id="A0A5C5X8S8"/>
<dbReference type="NCBIfam" id="TIGR01451">
    <property type="entry name" value="B_ant_repeat"/>
    <property type="match status" value="1"/>
</dbReference>
<evidence type="ECO:0000313" key="2">
    <source>
        <dbReference type="EMBL" id="TWT59274.1"/>
    </source>
</evidence>
<proteinExistence type="predicted"/>
<dbReference type="InterPro" id="IPR047589">
    <property type="entry name" value="DUF11_rpt"/>
</dbReference>
<name>A0A5C5X8S8_9BACT</name>
<accession>A0A5C5X8S8</accession>
<evidence type="ECO:0000313" key="3">
    <source>
        <dbReference type="Proteomes" id="UP000318053"/>
    </source>
</evidence>
<comment type="caution">
    <text evidence="2">The sequence shown here is derived from an EMBL/GenBank/DDBJ whole genome shotgun (WGS) entry which is preliminary data.</text>
</comment>
<dbReference type="InterPro" id="IPR051172">
    <property type="entry name" value="Chlamydia_OmcB"/>
</dbReference>
<dbReference type="Gene3D" id="2.60.40.740">
    <property type="match status" value="1"/>
</dbReference>
<dbReference type="Pfam" id="PF01345">
    <property type="entry name" value="DUF11"/>
    <property type="match status" value="1"/>
</dbReference>
<sequence length="425" mass="45414">MNAFAEMSNHLPKTSIWKHLGALLCVTVVASGCTGVPKTVPSPSPIAGKAAPQAAPVQEDALSVAPTPTPSNSIAQVGFRHRAHVGDDNWVGDSCGCASGPCANPGAACGNPMATACAPQPWQYDPQEYLCDGGDQPPSAVLTRDDRIRGLQPQDTVTHYTTEAGDIEFAASNRVCVYSPRFGNVRRITGAIQGDGAIAVSGTSRPVGPQGVDYDLPGLVMTDTVEVGQEEFTRRIDSMRDRNRGVRIESVQQPRQAADVRTVLAGIQNVGISELDESLLALIERYAVAATIWTLDESVEVAIEDLAPPVLTRDQRVDALVVYEFPGPGRLNLLKLADKKHAATGDTVTFALRLQNVGDSPVSGVVVTDNLVTRLEYVADSQTASVDAEFETKPNEANSSQLIWRLKEELAVGDSVTIEFECRVR</sequence>
<dbReference type="PANTHER" id="PTHR34819">
    <property type="entry name" value="LARGE CYSTEINE-RICH PERIPLASMIC PROTEIN OMCB"/>
    <property type="match status" value="1"/>
</dbReference>
<dbReference type="InterPro" id="IPR001434">
    <property type="entry name" value="OmcB-like_DUF11"/>
</dbReference>
<keyword evidence="3" id="KW-1185">Reference proteome</keyword>
<organism evidence="2 3">
    <name type="scientific">Allorhodopirellula solitaria</name>
    <dbReference type="NCBI Taxonomy" id="2527987"/>
    <lineage>
        <taxon>Bacteria</taxon>
        <taxon>Pseudomonadati</taxon>
        <taxon>Planctomycetota</taxon>
        <taxon>Planctomycetia</taxon>
        <taxon>Pirellulales</taxon>
        <taxon>Pirellulaceae</taxon>
        <taxon>Allorhodopirellula</taxon>
    </lineage>
</organism>
<reference evidence="2 3" key="1">
    <citation type="submission" date="2019-02" db="EMBL/GenBank/DDBJ databases">
        <title>Deep-cultivation of Planctomycetes and their phenomic and genomic characterization uncovers novel biology.</title>
        <authorList>
            <person name="Wiegand S."/>
            <person name="Jogler M."/>
            <person name="Boedeker C."/>
            <person name="Pinto D."/>
            <person name="Vollmers J."/>
            <person name="Rivas-Marin E."/>
            <person name="Kohn T."/>
            <person name="Peeters S.H."/>
            <person name="Heuer A."/>
            <person name="Rast P."/>
            <person name="Oberbeckmann S."/>
            <person name="Bunk B."/>
            <person name="Jeske O."/>
            <person name="Meyerdierks A."/>
            <person name="Storesund J.E."/>
            <person name="Kallscheuer N."/>
            <person name="Luecker S."/>
            <person name="Lage O.M."/>
            <person name="Pohl T."/>
            <person name="Merkel B.J."/>
            <person name="Hornburger P."/>
            <person name="Mueller R.-W."/>
            <person name="Bruemmer F."/>
            <person name="Labrenz M."/>
            <person name="Spormann A.M."/>
            <person name="Op Den Camp H."/>
            <person name="Overmann J."/>
            <person name="Amann R."/>
            <person name="Jetten M.S.M."/>
            <person name="Mascher T."/>
            <person name="Medema M.H."/>
            <person name="Devos D.P."/>
            <person name="Kaster A.-K."/>
            <person name="Ovreas L."/>
            <person name="Rohde M."/>
            <person name="Galperin M.Y."/>
            <person name="Jogler C."/>
        </authorList>
    </citation>
    <scope>NUCLEOTIDE SEQUENCE [LARGE SCALE GENOMIC DNA]</scope>
    <source>
        <strain evidence="2 3">CA85</strain>
    </source>
</reference>
<feature type="domain" description="DUF11" evidence="1">
    <location>
        <begin position="332"/>
        <end position="424"/>
    </location>
</feature>
<protein>
    <recommendedName>
        <fullName evidence="1">DUF11 domain-containing protein</fullName>
    </recommendedName>
</protein>